<dbReference type="EMBL" id="KN833801">
    <property type="protein sequence ID" value="KIK18624.1"/>
    <property type="molecule type" value="Genomic_DNA"/>
</dbReference>
<reference evidence="3" key="2">
    <citation type="submission" date="2015-01" db="EMBL/GenBank/DDBJ databases">
        <title>Evolutionary Origins and Diversification of the Mycorrhizal Mutualists.</title>
        <authorList>
            <consortium name="DOE Joint Genome Institute"/>
            <consortium name="Mycorrhizal Genomics Consortium"/>
            <person name="Kohler A."/>
            <person name="Kuo A."/>
            <person name="Nagy L.G."/>
            <person name="Floudas D."/>
            <person name="Copeland A."/>
            <person name="Barry K.W."/>
            <person name="Cichocki N."/>
            <person name="Veneault-Fourrey C."/>
            <person name="LaButti K."/>
            <person name="Lindquist E.A."/>
            <person name="Lipzen A."/>
            <person name="Lundell T."/>
            <person name="Morin E."/>
            <person name="Murat C."/>
            <person name="Riley R."/>
            <person name="Ohm R."/>
            <person name="Sun H."/>
            <person name="Tunlid A."/>
            <person name="Henrissat B."/>
            <person name="Grigoriev I.V."/>
            <person name="Hibbett D.S."/>
            <person name="Martin F."/>
        </authorList>
    </citation>
    <scope>NUCLEOTIDE SEQUENCE [LARGE SCALE GENOMIC DNA]</scope>
    <source>
        <strain evidence="3">441</strain>
    </source>
</reference>
<dbReference type="AlphaFoldDB" id="A0A0C9YXK9"/>
<feature type="chain" id="PRO_5002206898" evidence="1">
    <location>
        <begin position="20"/>
        <end position="55"/>
    </location>
</feature>
<proteinExistence type="predicted"/>
<evidence type="ECO:0000313" key="3">
    <source>
        <dbReference type="Proteomes" id="UP000054018"/>
    </source>
</evidence>
<accession>A0A0C9YXK9</accession>
<feature type="signal peptide" evidence="1">
    <location>
        <begin position="1"/>
        <end position="19"/>
    </location>
</feature>
<protein>
    <submittedName>
        <fullName evidence="2">Unplaced genomic scaffold scaffold_117, whole genome shotgun sequence</fullName>
    </submittedName>
</protein>
<evidence type="ECO:0000313" key="2">
    <source>
        <dbReference type="EMBL" id="KIK18624.1"/>
    </source>
</evidence>
<sequence>MFDFTLLIVCNALYSSIHAIWCNHLIQPLMQDLDLEKSQHRVTNNHKHTHCLCPS</sequence>
<gene>
    <name evidence="2" type="ORF">PISMIDRAFT_182080</name>
</gene>
<keyword evidence="3" id="KW-1185">Reference proteome</keyword>
<keyword evidence="1" id="KW-0732">Signal</keyword>
<organism evidence="2 3">
    <name type="scientific">Pisolithus microcarpus 441</name>
    <dbReference type="NCBI Taxonomy" id="765257"/>
    <lineage>
        <taxon>Eukaryota</taxon>
        <taxon>Fungi</taxon>
        <taxon>Dikarya</taxon>
        <taxon>Basidiomycota</taxon>
        <taxon>Agaricomycotina</taxon>
        <taxon>Agaricomycetes</taxon>
        <taxon>Agaricomycetidae</taxon>
        <taxon>Boletales</taxon>
        <taxon>Sclerodermatineae</taxon>
        <taxon>Pisolithaceae</taxon>
        <taxon>Pisolithus</taxon>
    </lineage>
</organism>
<dbReference type="HOGENOM" id="CLU_3033248_0_0_1"/>
<name>A0A0C9YXK9_9AGAM</name>
<evidence type="ECO:0000256" key="1">
    <source>
        <dbReference type="SAM" id="SignalP"/>
    </source>
</evidence>
<reference evidence="2 3" key="1">
    <citation type="submission" date="2014-04" db="EMBL/GenBank/DDBJ databases">
        <authorList>
            <consortium name="DOE Joint Genome Institute"/>
            <person name="Kuo A."/>
            <person name="Kohler A."/>
            <person name="Costa M.D."/>
            <person name="Nagy L.G."/>
            <person name="Floudas D."/>
            <person name="Copeland A."/>
            <person name="Barry K.W."/>
            <person name="Cichocki N."/>
            <person name="Veneault-Fourrey C."/>
            <person name="LaButti K."/>
            <person name="Lindquist E.A."/>
            <person name="Lipzen A."/>
            <person name="Lundell T."/>
            <person name="Morin E."/>
            <person name="Murat C."/>
            <person name="Sun H."/>
            <person name="Tunlid A."/>
            <person name="Henrissat B."/>
            <person name="Grigoriev I.V."/>
            <person name="Hibbett D.S."/>
            <person name="Martin F."/>
            <person name="Nordberg H.P."/>
            <person name="Cantor M.N."/>
            <person name="Hua S.X."/>
        </authorList>
    </citation>
    <scope>NUCLEOTIDE SEQUENCE [LARGE SCALE GENOMIC DNA]</scope>
    <source>
        <strain evidence="2 3">441</strain>
    </source>
</reference>
<dbReference type="Proteomes" id="UP000054018">
    <property type="component" value="Unassembled WGS sequence"/>
</dbReference>